<keyword evidence="2" id="KW-1185">Reference proteome</keyword>
<comment type="caution">
    <text evidence="1">The sequence shown here is derived from an EMBL/GenBank/DDBJ whole genome shotgun (WGS) entry which is preliminary data.</text>
</comment>
<dbReference type="EMBL" id="JADGJQ010000103">
    <property type="protein sequence ID" value="KAJ3169748.1"/>
    <property type="molecule type" value="Genomic_DNA"/>
</dbReference>
<dbReference type="PANTHER" id="PTHR28142">
    <property type="entry name" value="MITOCHONDRIAL INNER MEMBRANE I-AAA PROTEASE SUPERCOMPLEX SUBUNIT MGR3-RELATED"/>
    <property type="match status" value="1"/>
</dbReference>
<dbReference type="PANTHER" id="PTHR28142:SF1">
    <property type="entry name" value="MITOCHONDRIAL INNER MEMBRANE I-AAA PROTEASE SUPERCOMPLEX SUBUNIT MGR3-RELATED"/>
    <property type="match status" value="1"/>
</dbReference>
<proteinExistence type="predicted"/>
<evidence type="ECO:0000313" key="1">
    <source>
        <dbReference type="EMBL" id="KAJ3169748.1"/>
    </source>
</evidence>
<evidence type="ECO:0000313" key="2">
    <source>
        <dbReference type="Proteomes" id="UP001212152"/>
    </source>
</evidence>
<dbReference type="Proteomes" id="UP001212152">
    <property type="component" value="Unassembled WGS sequence"/>
</dbReference>
<gene>
    <name evidence="1" type="ORF">HDU87_000541</name>
</gene>
<organism evidence="1 2">
    <name type="scientific">Geranomyces variabilis</name>
    <dbReference type="NCBI Taxonomy" id="109894"/>
    <lineage>
        <taxon>Eukaryota</taxon>
        <taxon>Fungi</taxon>
        <taxon>Fungi incertae sedis</taxon>
        <taxon>Chytridiomycota</taxon>
        <taxon>Chytridiomycota incertae sedis</taxon>
        <taxon>Chytridiomycetes</taxon>
        <taxon>Spizellomycetales</taxon>
        <taxon>Powellomycetaceae</taxon>
        <taxon>Geranomyces</taxon>
    </lineage>
</organism>
<protein>
    <submittedName>
        <fullName evidence="1">Uncharacterized protein</fullName>
    </submittedName>
</protein>
<dbReference type="Gene3D" id="1.25.40.10">
    <property type="entry name" value="Tetratricopeptide repeat domain"/>
    <property type="match status" value="1"/>
</dbReference>
<name>A0AAD5XIN4_9FUNG</name>
<dbReference type="InterPro" id="IPR011990">
    <property type="entry name" value="TPR-like_helical_dom_sf"/>
</dbReference>
<reference evidence="1" key="1">
    <citation type="submission" date="2020-05" db="EMBL/GenBank/DDBJ databases">
        <title>Phylogenomic resolution of chytrid fungi.</title>
        <authorList>
            <person name="Stajich J.E."/>
            <person name="Amses K."/>
            <person name="Simmons R."/>
            <person name="Seto K."/>
            <person name="Myers J."/>
            <person name="Bonds A."/>
            <person name="Quandt C.A."/>
            <person name="Barry K."/>
            <person name="Liu P."/>
            <person name="Grigoriev I."/>
            <person name="Longcore J.E."/>
            <person name="James T.Y."/>
        </authorList>
    </citation>
    <scope>NUCLEOTIDE SEQUENCE</scope>
    <source>
        <strain evidence="1">JEL0379</strain>
    </source>
</reference>
<dbReference type="InterPro" id="IPR040201">
    <property type="entry name" value="Mrg3-like"/>
</dbReference>
<dbReference type="AlphaFoldDB" id="A0AAD5XIN4"/>
<sequence length="409" mass="44026">MLRTKLGNTFRPVYCRPFLTQRISLLRRTFHAGPVLGEGEPLRRRTFPRPALIALSLLPLAAYAVWEWYTYSTIPPTARRPLRLALLKHYYTNDAPGAVANYLDAVDQCLLAGLPANSNEVTGIKLRLAELHATHRSSPREALALYASVLGALQARVKAEGPTAHPSQQNKLVGIAHKMGDEYLKLGNLGAARASYEWSVRKMLGFNEPPPRSPFADVDSASGAGGGDAFVADEQSEPYIGPTDKPVQLPNWVSPTEIGAAMEALAGIYSRQKLPELALSVYIRALEILDTDASLSTSERACRKAILQNNIAEAQVSLARSAADPALRAAYGWARKAAASAKLSGGLATCAECSVCAECNMGTIARMLGEHSSAKKHFLSCRDMAAEAGYTGGIIEAREGLRALSEDVV</sequence>
<accession>A0AAD5XIN4</accession>